<feature type="compositionally biased region" description="Polar residues" evidence="2">
    <location>
        <begin position="587"/>
        <end position="598"/>
    </location>
</feature>
<feature type="region of interest" description="Disordered" evidence="2">
    <location>
        <begin position="455"/>
        <end position="475"/>
    </location>
</feature>
<dbReference type="GO" id="GO:0005634">
    <property type="term" value="C:nucleus"/>
    <property type="evidence" value="ECO:0007669"/>
    <property type="project" value="TreeGrafter"/>
</dbReference>
<dbReference type="Gene3D" id="3.90.70.10">
    <property type="entry name" value="Cysteine proteinases"/>
    <property type="match status" value="2"/>
</dbReference>
<organism evidence="4 5">
    <name type="scientific">Caenorhabditis bovis</name>
    <dbReference type="NCBI Taxonomy" id="2654633"/>
    <lineage>
        <taxon>Eukaryota</taxon>
        <taxon>Metazoa</taxon>
        <taxon>Ecdysozoa</taxon>
        <taxon>Nematoda</taxon>
        <taxon>Chromadorea</taxon>
        <taxon>Rhabditida</taxon>
        <taxon>Rhabditina</taxon>
        <taxon>Rhabditomorpha</taxon>
        <taxon>Rhabditoidea</taxon>
        <taxon>Rhabditidae</taxon>
        <taxon>Peloderinae</taxon>
        <taxon>Caenorhabditis</taxon>
    </lineage>
</organism>
<dbReference type="Proteomes" id="UP000494206">
    <property type="component" value="Unassembled WGS sequence"/>
</dbReference>
<dbReference type="GO" id="GO:0005829">
    <property type="term" value="C:cytosol"/>
    <property type="evidence" value="ECO:0007669"/>
    <property type="project" value="TreeGrafter"/>
</dbReference>
<dbReference type="PANTHER" id="PTHR24006">
    <property type="entry name" value="UBIQUITIN CARBOXYL-TERMINAL HYDROLASE"/>
    <property type="match status" value="1"/>
</dbReference>
<evidence type="ECO:0000313" key="4">
    <source>
        <dbReference type="EMBL" id="CAB3408075.1"/>
    </source>
</evidence>
<evidence type="ECO:0000256" key="1">
    <source>
        <dbReference type="ARBA" id="ARBA00009085"/>
    </source>
</evidence>
<dbReference type="InterPro" id="IPR001394">
    <property type="entry name" value="Peptidase_C19_UCH"/>
</dbReference>
<evidence type="ECO:0000259" key="3">
    <source>
        <dbReference type="PROSITE" id="PS50235"/>
    </source>
</evidence>
<dbReference type="InterPro" id="IPR050164">
    <property type="entry name" value="Peptidase_C19"/>
</dbReference>
<dbReference type="InterPro" id="IPR038765">
    <property type="entry name" value="Papain-like_cys_pep_sf"/>
</dbReference>
<reference evidence="4 5" key="1">
    <citation type="submission" date="2020-04" db="EMBL/GenBank/DDBJ databases">
        <authorList>
            <person name="Laetsch R D."/>
            <person name="Stevens L."/>
            <person name="Kumar S."/>
            <person name="Blaxter L. M."/>
        </authorList>
    </citation>
    <scope>NUCLEOTIDE SEQUENCE [LARGE SCALE GENOMIC DNA]</scope>
</reference>
<sequence length="726" mass="82912">MFNSQQKKYNYHIRNRKEELSFDKPMDMLSRISMPLRPRNDIQPIPPKERKFIEYDSIEETTVINSIESPPLLPENKPNEIESLNELSVETWENVDENRPLRIKVDENKEYYGTVRLNTRCIYPEPETPPVLTDAHPHRKLLNIGNSCYMNAIFQGLSTSEPFMARVRQSFQYAFASMKNETKARCNESESFNKLAKAVHYSSKILFSIKNDFNELASQNLETVSLDTLESVREKFGALNPAMATCDQQKETGGSAFANPTKTFTVANETKITCLHCGESRVRKPSYSPDLIVSIKADQSLQSIITDNFPCNYESDIKCEKCEMKGCTIADRMSGFPQTLIVTLKRYEMSKNAFMQKSGDVIDVPSILYCNELSDFKKEPQNILIEPAEKPESPDKPLYERECTSSKSAELPEFMNPDDPEVEVDLEVNTSSSTINEEPLATDFNQSRNSCKMLGGSDNEDPFSANSKKTDHESGELEIIHEKNVEFLEANRKLFEALVHKTYSFEAFVRKSKENAEWVDEVVIQSMCTFLNINISTFVEDRWVHFNPQTSESPEKRFKKPEQSIYLNNKQGVHYDPVLSFEFSLSSRRAKRSTPQNSNEDDDMPKSKKVSPIDRNVEMGSSANSRNARSTRFTGSYNENNRVKEAVVDWEKANGAPVYILASVVCHRGSSLHSGHYVAYIMDKAVNTWLCCSDDDIMEVSEAHVLRRASEGGYLFFYNKVDKQMD</sequence>
<dbReference type="GO" id="GO:0004843">
    <property type="term" value="F:cysteine-type deubiquitinase activity"/>
    <property type="evidence" value="ECO:0007669"/>
    <property type="project" value="InterPro"/>
</dbReference>
<dbReference type="PROSITE" id="PS00973">
    <property type="entry name" value="USP_2"/>
    <property type="match status" value="1"/>
</dbReference>
<accession>A0A8S1F6G5</accession>
<keyword evidence="5" id="KW-1185">Reference proteome</keyword>
<dbReference type="EMBL" id="CADEPM010000006">
    <property type="protein sequence ID" value="CAB3408075.1"/>
    <property type="molecule type" value="Genomic_DNA"/>
</dbReference>
<dbReference type="GO" id="GO:0016579">
    <property type="term" value="P:protein deubiquitination"/>
    <property type="evidence" value="ECO:0007669"/>
    <property type="project" value="InterPro"/>
</dbReference>
<feature type="compositionally biased region" description="Low complexity" evidence="2">
    <location>
        <begin position="621"/>
        <end position="630"/>
    </location>
</feature>
<evidence type="ECO:0000256" key="2">
    <source>
        <dbReference type="SAM" id="MobiDB-lite"/>
    </source>
</evidence>
<evidence type="ECO:0000313" key="5">
    <source>
        <dbReference type="Proteomes" id="UP000494206"/>
    </source>
</evidence>
<dbReference type="SUPFAM" id="SSF54001">
    <property type="entry name" value="Cysteine proteinases"/>
    <property type="match status" value="1"/>
</dbReference>
<dbReference type="InterPro" id="IPR028889">
    <property type="entry name" value="USP"/>
</dbReference>
<dbReference type="InterPro" id="IPR018200">
    <property type="entry name" value="USP_CS"/>
</dbReference>
<gene>
    <name evidence="4" type="ORF">CBOVIS_LOCUS9905</name>
</gene>
<dbReference type="Gene3D" id="3.90.70.80">
    <property type="match status" value="1"/>
</dbReference>
<dbReference type="PROSITE" id="PS50235">
    <property type="entry name" value="USP_3"/>
    <property type="match status" value="1"/>
</dbReference>
<comment type="similarity">
    <text evidence="1">Belongs to the peptidase C19 family.</text>
</comment>
<proteinExistence type="inferred from homology"/>
<dbReference type="Pfam" id="PF00443">
    <property type="entry name" value="UCH"/>
    <property type="match status" value="1"/>
</dbReference>
<feature type="domain" description="USP" evidence="3">
    <location>
        <begin position="139"/>
        <end position="721"/>
    </location>
</feature>
<feature type="region of interest" description="Disordered" evidence="2">
    <location>
        <begin position="587"/>
        <end position="636"/>
    </location>
</feature>
<protein>
    <recommendedName>
        <fullName evidence="3">USP domain-containing protein</fullName>
    </recommendedName>
</protein>
<dbReference type="OrthoDB" id="5813749at2759"/>
<dbReference type="CDD" id="cd02257">
    <property type="entry name" value="Peptidase_C19"/>
    <property type="match status" value="2"/>
</dbReference>
<name>A0A8S1F6G5_9PELO</name>
<comment type="caution">
    <text evidence="4">The sequence shown here is derived from an EMBL/GenBank/DDBJ whole genome shotgun (WGS) entry which is preliminary data.</text>
</comment>
<dbReference type="AlphaFoldDB" id="A0A8S1F6G5"/>